<evidence type="ECO:0000256" key="2">
    <source>
        <dbReference type="ARBA" id="ARBA00007317"/>
    </source>
</evidence>
<reference evidence="12 13" key="1">
    <citation type="submission" date="2019-07" db="EMBL/GenBank/DDBJ databases">
        <title>Whole genome shotgun sequence of Knoellia locipacati NBRC 109775.</title>
        <authorList>
            <person name="Hosoyama A."/>
            <person name="Uohara A."/>
            <person name="Ohji S."/>
            <person name="Ichikawa N."/>
        </authorList>
    </citation>
    <scope>NUCLEOTIDE SEQUENCE [LARGE SCALE GENOMIC DNA]</scope>
    <source>
        <strain evidence="12 13">NBRC 109775</strain>
    </source>
</reference>
<accession>A0A512T4G7</accession>
<evidence type="ECO:0000256" key="8">
    <source>
        <dbReference type="RuleBase" id="RU003423"/>
    </source>
</evidence>
<dbReference type="EC" id="2.3.1.-" evidence="8"/>
<evidence type="ECO:0000256" key="7">
    <source>
        <dbReference type="ARBA" id="ARBA00048370"/>
    </source>
</evidence>
<dbReference type="Pfam" id="PF00364">
    <property type="entry name" value="Biotin_lipoyl"/>
    <property type="match status" value="2"/>
</dbReference>
<dbReference type="Gene3D" id="2.40.50.100">
    <property type="match status" value="2"/>
</dbReference>
<dbReference type="Pfam" id="PF02817">
    <property type="entry name" value="E3_binding"/>
    <property type="match status" value="1"/>
</dbReference>
<feature type="region of interest" description="Disordered" evidence="9">
    <location>
        <begin position="77"/>
        <end position="178"/>
    </location>
</feature>
<dbReference type="SUPFAM" id="SSF47005">
    <property type="entry name" value="Peripheral subunit-binding domain of 2-oxo acid dehydrogenase complex"/>
    <property type="match status" value="1"/>
</dbReference>
<feature type="domain" description="Peripheral subunit-binding (PSBD)" evidence="11">
    <location>
        <begin position="339"/>
        <end position="376"/>
    </location>
</feature>
<dbReference type="NCBIfam" id="TIGR02927">
    <property type="entry name" value="SucB_Actino"/>
    <property type="match status" value="1"/>
</dbReference>
<evidence type="ECO:0000256" key="4">
    <source>
        <dbReference type="ARBA" id="ARBA00022737"/>
    </source>
</evidence>
<evidence type="ECO:0000256" key="3">
    <source>
        <dbReference type="ARBA" id="ARBA00022679"/>
    </source>
</evidence>
<dbReference type="InterPro" id="IPR011053">
    <property type="entry name" value="Single_hybrid_motif"/>
</dbReference>
<dbReference type="EMBL" id="BKBA01000012">
    <property type="protein sequence ID" value="GEQ15116.1"/>
    <property type="molecule type" value="Genomic_DNA"/>
</dbReference>
<dbReference type="RefSeq" id="WP_147066894.1">
    <property type="nucleotide sequence ID" value="NZ_BAABDN010000002.1"/>
</dbReference>
<dbReference type="FunFam" id="3.30.559.10:FF:000007">
    <property type="entry name" value="Dihydrolipoamide acetyltransferase component of pyruvate dehydrogenase complex"/>
    <property type="match status" value="1"/>
</dbReference>
<evidence type="ECO:0000256" key="6">
    <source>
        <dbReference type="ARBA" id="ARBA00023315"/>
    </source>
</evidence>
<feature type="compositionally biased region" description="Low complexity" evidence="9">
    <location>
        <begin position="86"/>
        <end position="123"/>
    </location>
</feature>
<comment type="caution">
    <text evidence="12">The sequence shown here is derived from an EMBL/GenBank/DDBJ whole genome shotgun (WGS) entry which is preliminary data.</text>
</comment>
<evidence type="ECO:0000256" key="9">
    <source>
        <dbReference type="SAM" id="MobiDB-lite"/>
    </source>
</evidence>
<evidence type="ECO:0000256" key="1">
    <source>
        <dbReference type="ARBA" id="ARBA00001938"/>
    </source>
</evidence>
<dbReference type="InterPro" id="IPR050743">
    <property type="entry name" value="2-oxoacid_DH_E2_comp"/>
</dbReference>
<protein>
    <recommendedName>
        <fullName evidence="8">Dihydrolipoamide acetyltransferase component of pyruvate dehydrogenase complex</fullName>
        <ecNumber evidence="8">2.3.1.-</ecNumber>
    </recommendedName>
</protein>
<dbReference type="InterPro" id="IPR001078">
    <property type="entry name" value="2-oxoacid_DH_actylTfrase"/>
</dbReference>
<dbReference type="PROSITE" id="PS51826">
    <property type="entry name" value="PSBD"/>
    <property type="match status" value="1"/>
</dbReference>
<keyword evidence="3 8" id="KW-0808">Transferase</keyword>
<keyword evidence="4" id="KW-0677">Repeat</keyword>
<feature type="compositionally biased region" description="Low complexity" evidence="9">
    <location>
        <begin position="283"/>
        <end position="331"/>
    </location>
</feature>
<name>A0A512T4G7_9MICO</name>
<dbReference type="GO" id="GO:0031405">
    <property type="term" value="F:lipoic acid binding"/>
    <property type="evidence" value="ECO:0007669"/>
    <property type="project" value="TreeGrafter"/>
</dbReference>
<feature type="compositionally biased region" description="Gly residues" evidence="9">
    <location>
        <begin position="159"/>
        <end position="168"/>
    </location>
</feature>
<dbReference type="Pfam" id="PF00198">
    <property type="entry name" value="2-oxoacid_dh"/>
    <property type="match status" value="1"/>
</dbReference>
<dbReference type="InterPro" id="IPR014276">
    <property type="entry name" value="2-oxoglutarate_DH_E2"/>
</dbReference>
<dbReference type="OrthoDB" id="9805770at2"/>
<evidence type="ECO:0000313" key="12">
    <source>
        <dbReference type="EMBL" id="GEQ15116.1"/>
    </source>
</evidence>
<feature type="domain" description="Lipoyl-binding" evidence="10">
    <location>
        <begin position="167"/>
        <end position="242"/>
    </location>
</feature>
<dbReference type="SUPFAM" id="SSF52777">
    <property type="entry name" value="CoA-dependent acyltransferases"/>
    <property type="match status" value="1"/>
</dbReference>
<comment type="cofactor">
    <cofactor evidence="1 8">
        <name>(R)-lipoate</name>
        <dbReference type="ChEBI" id="CHEBI:83088"/>
    </cofactor>
</comment>
<gene>
    <name evidence="12" type="ORF">KLO01_31630</name>
</gene>
<dbReference type="PROSITE" id="PS00189">
    <property type="entry name" value="LIPOYL"/>
    <property type="match status" value="2"/>
</dbReference>
<dbReference type="PANTHER" id="PTHR43178:SF5">
    <property type="entry name" value="LIPOAMIDE ACYLTRANSFERASE COMPONENT OF BRANCHED-CHAIN ALPHA-KETO ACID DEHYDROGENASE COMPLEX, MITOCHONDRIAL"/>
    <property type="match status" value="1"/>
</dbReference>
<evidence type="ECO:0000256" key="5">
    <source>
        <dbReference type="ARBA" id="ARBA00022823"/>
    </source>
</evidence>
<dbReference type="FunFam" id="2.40.50.100:FF:000023">
    <property type="entry name" value="Dihydrolipoamide acetyltransferase component of pyruvate dehydrogenase complex"/>
    <property type="match status" value="1"/>
</dbReference>
<evidence type="ECO:0000259" key="11">
    <source>
        <dbReference type="PROSITE" id="PS51826"/>
    </source>
</evidence>
<comment type="similarity">
    <text evidence="2 8">Belongs to the 2-oxoacid dehydrogenase family.</text>
</comment>
<dbReference type="GO" id="GO:0004742">
    <property type="term" value="F:dihydrolipoyllysine-residue acetyltransferase activity"/>
    <property type="evidence" value="ECO:0007669"/>
    <property type="project" value="UniProtKB-EC"/>
</dbReference>
<dbReference type="Gene3D" id="3.30.559.10">
    <property type="entry name" value="Chloramphenicol acetyltransferase-like domain"/>
    <property type="match status" value="1"/>
</dbReference>
<dbReference type="CDD" id="cd06849">
    <property type="entry name" value="lipoyl_domain"/>
    <property type="match status" value="2"/>
</dbReference>
<dbReference type="AlphaFoldDB" id="A0A512T4G7"/>
<keyword evidence="6 8" id="KW-0012">Acyltransferase</keyword>
<feature type="region of interest" description="Disordered" evidence="9">
    <location>
        <begin position="385"/>
        <end position="418"/>
    </location>
</feature>
<feature type="compositionally biased region" description="Low complexity" evidence="9">
    <location>
        <begin position="248"/>
        <end position="268"/>
    </location>
</feature>
<evidence type="ECO:0000313" key="13">
    <source>
        <dbReference type="Proteomes" id="UP000321793"/>
    </source>
</evidence>
<keyword evidence="13" id="KW-1185">Reference proteome</keyword>
<dbReference type="InterPro" id="IPR004167">
    <property type="entry name" value="PSBD"/>
</dbReference>
<feature type="domain" description="Lipoyl-binding" evidence="10">
    <location>
        <begin position="2"/>
        <end position="77"/>
    </location>
</feature>
<dbReference type="PROSITE" id="PS50968">
    <property type="entry name" value="BIOTINYL_LIPOYL"/>
    <property type="match status" value="2"/>
</dbReference>
<organism evidence="12 13">
    <name type="scientific">Knoellia locipacati</name>
    <dbReference type="NCBI Taxonomy" id="882824"/>
    <lineage>
        <taxon>Bacteria</taxon>
        <taxon>Bacillati</taxon>
        <taxon>Actinomycetota</taxon>
        <taxon>Actinomycetes</taxon>
        <taxon>Micrococcales</taxon>
        <taxon>Intrasporangiaceae</taxon>
        <taxon>Knoellia</taxon>
    </lineage>
</organism>
<dbReference type="Gene3D" id="4.10.320.10">
    <property type="entry name" value="E3-binding domain"/>
    <property type="match status" value="1"/>
</dbReference>
<feature type="region of interest" description="Disordered" evidence="9">
    <location>
        <begin position="236"/>
        <end position="337"/>
    </location>
</feature>
<dbReference type="InterPro" id="IPR036625">
    <property type="entry name" value="E3-bd_dom_sf"/>
</dbReference>
<feature type="compositionally biased region" description="Low complexity" evidence="9">
    <location>
        <begin position="385"/>
        <end position="407"/>
    </location>
</feature>
<sequence>MSERVTMPALGESVTEGTVTRWLKNVGDQVEVDEPLLEVSTDKVDTEIPSPVAGTLQEILAEEDETVAVGADLAVIGDGAAGGDDSGAPAEQPAEQESQAPAESAPASEDSSGQSGDGDAVDSPQQQDEVAAAGDEGGQEPATPHTEAPAETSSDSGSSSGGGGGGGTTVTMPALGESVTEGTITRWLKAEGDEVAVDEPLLEVSTDKVDTEIPSPVAGTLSKILVQEDETVPVGADLAVVGGGDGGSQSAPAAEAAPAEPKQEAPQQEEPKQEAPKQEEAPAEQTSEAPAQQQAAPDEPAASEGEVARAAAPAPQSSAPQSSVPASSASSDDQDASAYVTPLVRKIAAENDIDLASIKGTGVGGRIRKQDVLAAAEAAKAPAEAPAAPAPAAAAPAQSSGSKAASPESDLRGTTQPMTRLRKVIAKRMVESLQTSAQLTTVVEVDVTKIARLRDRAKGDFARREGTKLSFLPFFTLAAIEALKVHPTVNASIEGDNVIYHGSENVGMAVDTDKGLLVPVVKNAGDLNIAGLSRNIADLAERTRTNKITPDDLAGGTFTITNTGSRGALFDTPIINQPQVAILGTGAVVKRPVVVKDSDGGETIAIRSMVYLALSYDHRIVDGADAARFLTTVKERLEEGAFEADLGL</sequence>
<evidence type="ECO:0000259" key="10">
    <source>
        <dbReference type="PROSITE" id="PS50968"/>
    </source>
</evidence>
<comment type="catalytic activity">
    <reaction evidence="7">
        <text>N(6)-[(R)-dihydrolipoyl]-L-lysyl-[protein] + acetyl-CoA = N(6)-[(R)-S(8)-acetyldihydrolipoyl]-L-lysyl-[protein] + CoA</text>
        <dbReference type="Rhea" id="RHEA:17017"/>
        <dbReference type="Rhea" id="RHEA-COMP:10475"/>
        <dbReference type="Rhea" id="RHEA-COMP:10478"/>
        <dbReference type="ChEBI" id="CHEBI:57287"/>
        <dbReference type="ChEBI" id="CHEBI:57288"/>
        <dbReference type="ChEBI" id="CHEBI:83100"/>
        <dbReference type="ChEBI" id="CHEBI:83111"/>
        <dbReference type="EC" id="2.3.1.12"/>
    </reaction>
</comment>
<feature type="compositionally biased region" description="Basic and acidic residues" evidence="9">
    <location>
        <begin position="269"/>
        <end position="280"/>
    </location>
</feature>
<dbReference type="Proteomes" id="UP000321793">
    <property type="component" value="Unassembled WGS sequence"/>
</dbReference>
<dbReference type="PANTHER" id="PTHR43178">
    <property type="entry name" value="DIHYDROLIPOAMIDE ACETYLTRANSFERASE COMPONENT OF PYRUVATE DEHYDROGENASE COMPLEX"/>
    <property type="match status" value="1"/>
</dbReference>
<dbReference type="InterPro" id="IPR000089">
    <property type="entry name" value="Biotin_lipoyl"/>
</dbReference>
<dbReference type="InterPro" id="IPR003016">
    <property type="entry name" value="2-oxoA_DH_lipoyl-BS"/>
</dbReference>
<dbReference type="InterPro" id="IPR023213">
    <property type="entry name" value="CAT-like_dom_sf"/>
</dbReference>
<proteinExistence type="inferred from homology"/>
<dbReference type="GO" id="GO:0005737">
    <property type="term" value="C:cytoplasm"/>
    <property type="evidence" value="ECO:0007669"/>
    <property type="project" value="TreeGrafter"/>
</dbReference>
<keyword evidence="5 8" id="KW-0450">Lipoyl</keyword>
<dbReference type="SUPFAM" id="SSF51230">
    <property type="entry name" value="Single hybrid motif"/>
    <property type="match status" value="2"/>
</dbReference>